<dbReference type="Pfam" id="PF01797">
    <property type="entry name" value="Y1_Tnp"/>
    <property type="match status" value="1"/>
</dbReference>
<proteinExistence type="predicted"/>
<sequence>MRKTIIAPGEHYHIFNRGNNKQLIFLSDADRIRFLVSILLFQSPAIIKNIGRISKSVAKNVQNLILHNKELVNDIASTRFVELNCFTLMPNHFHLLVQEKKEGGVAKYMQRLQIAYTRYFNIKNDNVGHHFQGHYKAVHIENNNQLLYLSTYIHRNPRELSIWKGKENLYPWSSFQDYISNNRWDELLKPNIVLEQFNKLEEYKRFVNSSSAKTLRNLDAKLFFD</sequence>
<gene>
    <name evidence="2" type="ORF">HYV66_00120</name>
</gene>
<dbReference type="GO" id="GO:0004803">
    <property type="term" value="F:transposase activity"/>
    <property type="evidence" value="ECO:0007669"/>
    <property type="project" value="InterPro"/>
</dbReference>
<evidence type="ECO:0000259" key="1">
    <source>
        <dbReference type="SMART" id="SM01321"/>
    </source>
</evidence>
<dbReference type="SUPFAM" id="SSF143422">
    <property type="entry name" value="Transposase IS200-like"/>
    <property type="match status" value="1"/>
</dbReference>
<comment type="caution">
    <text evidence="2">The sequence shown here is derived from an EMBL/GenBank/DDBJ whole genome shotgun (WGS) entry which is preliminary data.</text>
</comment>
<reference evidence="2" key="1">
    <citation type="submission" date="2020-07" db="EMBL/GenBank/DDBJ databases">
        <title>Huge and variable diversity of episymbiotic CPR bacteria and DPANN archaea in groundwater ecosystems.</title>
        <authorList>
            <person name="He C.Y."/>
            <person name="Keren R."/>
            <person name="Whittaker M."/>
            <person name="Farag I.F."/>
            <person name="Doudna J."/>
            <person name="Cate J.H.D."/>
            <person name="Banfield J.F."/>
        </authorList>
    </citation>
    <scope>NUCLEOTIDE SEQUENCE</scope>
    <source>
        <strain evidence="2">NC_groundwater_418_Ag_B-0.1um_45_10</strain>
    </source>
</reference>
<dbReference type="EMBL" id="JACPHQ010000001">
    <property type="protein sequence ID" value="MBI2465631.1"/>
    <property type="molecule type" value="Genomic_DNA"/>
</dbReference>
<dbReference type="GO" id="GO:0006313">
    <property type="term" value="P:DNA transposition"/>
    <property type="evidence" value="ECO:0007669"/>
    <property type="project" value="InterPro"/>
</dbReference>
<protein>
    <submittedName>
        <fullName evidence="2">Transposase</fullName>
    </submittedName>
</protein>
<dbReference type="Proteomes" id="UP000709672">
    <property type="component" value="Unassembled WGS sequence"/>
</dbReference>
<accession>A0A932DRZ5</accession>
<evidence type="ECO:0000313" key="2">
    <source>
        <dbReference type="EMBL" id="MBI2465631.1"/>
    </source>
</evidence>
<organism evidence="2 3">
    <name type="scientific">Candidatus Sungiibacteriota bacterium</name>
    <dbReference type="NCBI Taxonomy" id="2750080"/>
    <lineage>
        <taxon>Bacteria</taxon>
        <taxon>Candidatus Sungiibacteriota</taxon>
    </lineage>
</organism>
<dbReference type="InterPro" id="IPR002686">
    <property type="entry name" value="Transposase_17"/>
</dbReference>
<dbReference type="AlphaFoldDB" id="A0A932DRZ5"/>
<evidence type="ECO:0000313" key="3">
    <source>
        <dbReference type="Proteomes" id="UP000709672"/>
    </source>
</evidence>
<dbReference type="GO" id="GO:0003677">
    <property type="term" value="F:DNA binding"/>
    <property type="evidence" value="ECO:0007669"/>
    <property type="project" value="InterPro"/>
</dbReference>
<dbReference type="Gene3D" id="3.30.70.1290">
    <property type="entry name" value="Transposase IS200-like"/>
    <property type="match status" value="1"/>
</dbReference>
<dbReference type="InterPro" id="IPR036515">
    <property type="entry name" value="Transposase_17_sf"/>
</dbReference>
<dbReference type="SMART" id="SM01321">
    <property type="entry name" value="Y1_Tnp"/>
    <property type="match status" value="1"/>
</dbReference>
<feature type="domain" description="Transposase IS200-like" evidence="1">
    <location>
        <begin position="7"/>
        <end position="156"/>
    </location>
</feature>
<dbReference type="PANTHER" id="PTHR34322:SF2">
    <property type="entry name" value="TRANSPOSASE IS200-LIKE DOMAIN-CONTAINING PROTEIN"/>
    <property type="match status" value="1"/>
</dbReference>
<dbReference type="PANTHER" id="PTHR34322">
    <property type="entry name" value="TRANSPOSASE, Y1_TNP DOMAIN-CONTAINING"/>
    <property type="match status" value="1"/>
</dbReference>
<name>A0A932DRZ5_9BACT</name>